<dbReference type="InterPro" id="IPR013087">
    <property type="entry name" value="Znf_C2H2_type"/>
</dbReference>
<dbReference type="PANTHER" id="PTHR23235:SF120">
    <property type="entry name" value="KRUPPEL-LIKE FACTOR 15"/>
    <property type="match status" value="1"/>
</dbReference>
<dbReference type="Gene3D" id="3.30.160.60">
    <property type="entry name" value="Classic Zinc Finger"/>
    <property type="match status" value="2"/>
</dbReference>
<feature type="domain" description="C2H2-type" evidence="6">
    <location>
        <begin position="132"/>
        <end position="165"/>
    </location>
</feature>
<evidence type="ECO:0000313" key="7">
    <source>
        <dbReference type="EMBL" id="KAF6720240.1"/>
    </source>
</evidence>
<organism evidence="7 8">
    <name type="scientific">Oryzias melastigma</name>
    <name type="common">Marine medaka</name>
    <dbReference type="NCBI Taxonomy" id="30732"/>
    <lineage>
        <taxon>Eukaryota</taxon>
        <taxon>Metazoa</taxon>
        <taxon>Chordata</taxon>
        <taxon>Craniata</taxon>
        <taxon>Vertebrata</taxon>
        <taxon>Euteleostomi</taxon>
        <taxon>Actinopterygii</taxon>
        <taxon>Neopterygii</taxon>
        <taxon>Teleostei</taxon>
        <taxon>Neoteleostei</taxon>
        <taxon>Acanthomorphata</taxon>
        <taxon>Ovalentaria</taxon>
        <taxon>Atherinomorphae</taxon>
        <taxon>Beloniformes</taxon>
        <taxon>Adrianichthyidae</taxon>
        <taxon>Oryziinae</taxon>
        <taxon>Oryzias</taxon>
    </lineage>
</organism>
<dbReference type="PROSITE" id="PS50157">
    <property type="entry name" value="ZINC_FINGER_C2H2_2"/>
    <property type="match status" value="2"/>
</dbReference>
<name>A0A834C4G0_ORYME</name>
<dbReference type="SMART" id="SM00355">
    <property type="entry name" value="ZnF_C2H2"/>
    <property type="match status" value="1"/>
</dbReference>
<keyword evidence="3 5" id="KW-0863">Zinc-finger</keyword>
<reference evidence="7" key="1">
    <citation type="journal article" name="BMC Genomics">
        <title>Long-read sequencing and de novo genome assembly of marine medaka (Oryzias melastigma).</title>
        <authorList>
            <person name="Liang P."/>
            <person name="Saqib H.S.A."/>
            <person name="Ni X."/>
            <person name="Shen Y."/>
        </authorList>
    </citation>
    <scope>NUCLEOTIDE SEQUENCE</scope>
    <source>
        <strain evidence="7">Bigg-433</strain>
    </source>
</reference>
<dbReference type="GO" id="GO:0000978">
    <property type="term" value="F:RNA polymerase II cis-regulatory region sequence-specific DNA binding"/>
    <property type="evidence" value="ECO:0007669"/>
    <property type="project" value="TreeGrafter"/>
</dbReference>
<evidence type="ECO:0000259" key="6">
    <source>
        <dbReference type="PROSITE" id="PS50157"/>
    </source>
</evidence>
<evidence type="ECO:0000256" key="3">
    <source>
        <dbReference type="ARBA" id="ARBA00022771"/>
    </source>
</evidence>
<gene>
    <name evidence="7" type="ORF">FQA47_002721</name>
</gene>
<evidence type="ECO:0000256" key="1">
    <source>
        <dbReference type="ARBA" id="ARBA00022723"/>
    </source>
</evidence>
<feature type="domain" description="C2H2-type" evidence="6">
    <location>
        <begin position="166"/>
        <end position="193"/>
    </location>
</feature>
<accession>A0A834C4G0</accession>
<dbReference type="EMBL" id="WKFB01000527">
    <property type="protein sequence ID" value="KAF6720240.1"/>
    <property type="molecule type" value="Genomic_DNA"/>
</dbReference>
<evidence type="ECO:0000256" key="4">
    <source>
        <dbReference type="ARBA" id="ARBA00022833"/>
    </source>
</evidence>
<protein>
    <submittedName>
        <fullName evidence="7">Zinc finger protein 418</fullName>
    </submittedName>
</protein>
<keyword evidence="2" id="KW-0677">Repeat</keyword>
<evidence type="ECO:0000256" key="5">
    <source>
        <dbReference type="PROSITE-ProRule" id="PRU00042"/>
    </source>
</evidence>
<proteinExistence type="predicted"/>
<evidence type="ECO:0000256" key="2">
    <source>
        <dbReference type="ARBA" id="ARBA00022737"/>
    </source>
</evidence>
<dbReference type="Pfam" id="PF00096">
    <property type="entry name" value="zf-C2H2"/>
    <property type="match status" value="1"/>
</dbReference>
<dbReference type="GO" id="GO:0008270">
    <property type="term" value="F:zinc ion binding"/>
    <property type="evidence" value="ECO:0007669"/>
    <property type="project" value="UniProtKB-KW"/>
</dbReference>
<dbReference type="Proteomes" id="UP000646548">
    <property type="component" value="Unassembled WGS sequence"/>
</dbReference>
<sequence>MERQRRLLDSSWKAERSTITADISAFPCKEDFVVTPMPLNQQRVPEEPELIWVKEEQPQLGCSQDWGQVESKPEVDLSAQMFPGPEVEPKPAQVHFLDSPLIESQGLDLESAKNVGIKEETSTYDESSSSSIFCLSNTSSSKSVNCFTQNGNLSAHMRTHTDERPFRCGACGRTFKRKTHLRVHLRTHRDQVFFCSSPTS</sequence>
<dbReference type="AlphaFoldDB" id="A0A834C4G0"/>
<dbReference type="PANTHER" id="PTHR23235">
    <property type="entry name" value="KRUEPPEL-LIKE TRANSCRIPTION FACTOR"/>
    <property type="match status" value="1"/>
</dbReference>
<dbReference type="PROSITE" id="PS00028">
    <property type="entry name" value="ZINC_FINGER_C2H2_1"/>
    <property type="match status" value="1"/>
</dbReference>
<evidence type="ECO:0000313" key="8">
    <source>
        <dbReference type="Proteomes" id="UP000646548"/>
    </source>
</evidence>
<comment type="caution">
    <text evidence="7">The sequence shown here is derived from an EMBL/GenBank/DDBJ whole genome shotgun (WGS) entry which is preliminary data.</text>
</comment>
<dbReference type="SUPFAM" id="SSF57667">
    <property type="entry name" value="beta-beta-alpha zinc fingers"/>
    <property type="match status" value="1"/>
</dbReference>
<dbReference type="InterPro" id="IPR036236">
    <property type="entry name" value="Znf_C2H2_sf"/>
</dbReference>
<dbReference type="FunFam" id="3.30.160.60:FF:002343">
    <property type="entry name" value="Zinc finger protein 33A"/>
    <property type="match status" value="1"/>
</dbReference>
<keyword evidence="4" id="KW-0862">Zinc</keyword>
<dbReference type="GO" id="GO:0000981">
    <property type="term" value="F:DNA-binding transcription factor activity, RNA polymerase II-specific"/>
    <property type="evidence" value="ECO:0007669"/>
    <property type="project" value="TreeGrafter"/>
</dbReference>
<keyword evidence="1" id="KW-0479">Metal-binding</keyword>